<feature type="transmembrane region" description="Helical" evidence="6">
    <location>
        <begin position="184"/>
        <end position="206"/>
    </location>
</feature>
<feature type="domain" description="Rhodopsin" evidence="7">
    <location>
        <begin position="33"/>
        <end position="274"/>
    </location>
</feature>
<evidence type="ECO:0000259" key="7">
    <source>
        <dbReference type="Pfam" id="PF20684"/>
    </source>
</evidence>
<protein>
    <recommendedName>
        <fullName evidence="7">Rhodopsin domain-containing protein</fullName>
    </recommendedName>
</protein>
<evidence type="ECO:0000256" key="3">
    <source>
        <dbReference type="ARBA" id="ARBA00022989"/>
    </source>
</evidence>
<dbReference type="Proteomes" id="UP000829685">
    <property type="component" value="Unassembled WGS sequence"/>
</dbReference>
<evidence type="ECO:0000256" key="1">
    <source>
        <dbReference type="ARBA" id="ARBA00004141"/>
    </source>
</evidence>
<keyword evidence="3 6" id="KW-1133">Transmembrane helix</keyword>
<dbReference type="PANTHER" id="PTHR33048:SF2">
    <property type="entry name" value="SRPK"/>
    <property type="match status" value="1"/>
</dbReference>
<sequence>MESPSSVVQLPQDSSYIPECLGWYGAGVLIIILRYATRLRTVGLAGFRGDDYLAFLYLILYTACIIIVYVTYYTGASLNVDPAKVDLLTDNDIRILVKGSQIEYASFFIYTGCIWTLKFSVLYFYNRITLGVLRRKTVTFLWWFCSASYLAVCLMALSSCYPISRNWQVRPLPSENCTYRPQNFVVLSIFNVMSDAALMSIPLPILRHLRVSKRRKAGISVLLSSGVFVISTAIVRVTLTLVGEPTVITINLWGFRELGVGLIAVTAPIIYPMFTPEFWRPGPYVRENRRPIIQPSIHIPTGSFKDHDIELQLADERTQMMRYTDAS</sequence>
<dbReference type="AlphaFoldDB" id="A0A9P9WG77"/>
<name>A0A9P9WG77_9PEZI</name>
<keyword evidence="4 6" id="KW-0472">Membrane</keyword>
<evidence type="ECO:0000313" key="8">
    <source>
        <dbReference type="EMBL" id="KAI1861824.1"/>
    </source>
</evidence>
<evidence type="ECO:0000256" key="6">
    <source>
        <dbReference type="SAM" id="Phobius"/>
    </source>
</evidence>
<reference evidence="8" key="1">
    <citation type="submission" date="2021-03" db="EMBL/GenBank/DDBJ databases">
        <title>Revisited historic fungal species revealed as producer of novel bioactive compounds through whole genome sequencing and comparative genomics.</title>
        <authorList>
            <person name="Vignolle G.A."/>
            <person name="Hochenegger N."/>
            <person name="Mach R.L."/>
            <person name="Mach-Aigner A.R."/>
            <person name="Javad Rahimi M."/>
            <person name="Salim K.A."/>
            <person name="Chan C.M."/>
            <person name="Lim L.B.L."/>
            <person name="Cai F."/>
            <person name="Druzhinina I.S."/>
            <person name="U'Ren J.M."/>
            <person name="Derntl C."/>
        </authorList>
    </citation>
    <scope>NUCLEOTIDE SEQUENCE</scope>
    <source>
        <strain evidence="8">TUCIM 5799</strain>
    </source>
</reference>
<keyword evidence="9" id="KW-1185">Reference proteome</keyword>
<keyword evidence="2 6" id="KW-0812">Transmembrane</keyword>
<dbReference type="EMBL" id="JAFIMR010000028">
    <property type="protein sequence ID" value="KAI1861824.1"/>
    <property type="molecule type" value="Genomic_DNA"/>
</dbReference>
<comment type="subcellular location">
    <subcellularLocation>
        <location evidence="1">Membrane</location>
        <topology evidence="1">Multi-pass membrane protein</topology>
    </subcellularLocation>
</comment>
<feature type="transmembrane region" description="Helical" evidence="6">
    <location>
        <begin position="259"/>
        <end position="279"/>
    </location>
</feature>
<dbReference type="PANTHER" id="PTHR33048">
    <property type="entry name" value="PTH11-LIKE INTEGRAL MEMBRANE PROTEIN (AFU_ORTHOLOGUE AFUA_5G11245)"/>
    <property type="match status" value="1"/>
</dbReference>
<evidence type="ECO:0000256" key="4">
    <source>
        <dbReference type="ARBA" id="ARBA00023136"/>
    </source>
</evidence>
<accession>A0A9P9WG77</accession>
<feature type="transmembrane region" description="Helical" evidence="6">
    <location>
        <begin position="54"/>
        <end position="72"/>
    </location>
</feature>
<organism evidence="8 9">
    <name type="scientific">Neoarthrinium moseri</name>
    <dbReference type="NCBI Taxonomy" id="1658444"/>
    <lineage>
        <taxon>Eukaryota</taxon>
        <taxon>Fungi</taxon>
        <taxon>Dikarya</taxon>
        <taxon>Ascomycota</taxon>
        <taxon>Pezizomycotina</taxon>
        <taxon>Sordariomycetes</taxon>
        <taxon>Xylariomycetidae</taxon>
        <taxon>Amphisphaeriales</taxon>
        <taxon>Apiosporaceae</taxon>
        <taxon>Neoarthrinium</taxon>
    </lineage>
</organism>
<evidence type="ECO:0000256" key="5">
    <source>
        <dbReference type="ARBA" id="ARBA00038359"/>
    </source>
</evidence>
<feature type="transmembrane region" description="Helical" evidence="6">
    <location>
        <begin position="137"/>
        <end position="164"/>
    </location>
</feature>
<feature type="transmembrane region" description="Helical" evidence="6">
    <location>
        <begin position="15"/>
        <end position="33"/>
    </location>
</feature>
<dbReference type="InterPro" id="IPR049326">
    <property type="entry name" value="Rhodopsin_dom_fungi"/>
</dbReference>
<comment type="similarity">
    <text evidence="5">Belongs to the SAT4 family.</text>
</comment>
<proteinExistence type="inferred from homology"/>
<evidence type="ECO:0000313" key="9">
    <source>
        <dbReference type="Proteomes" id="UP000829685"/>
    </source>
</evidence>
<comment type="caution">
    <text evidence="8">The sequence shown here is derived from an EMBL/GenBank/DDBJ whole genome shotgun (WGS) entry which is preliminary data.</text>
</comment>
<dbReference type="GO" id="GO:0016020">
    <property type="term" value="C:membrane"/>
    <property type="evidence" value="ECO:0007669"/>
    <property type="project" value="UniProtKB-SubCell"/>
</dbReference>
<feature type="transmembrane region" description="Helical" evidence="6">
    <location>
        <begin position="104"/>
        <end position="125"/>
    </location>
</feature>
<gene>
    <name evidence="8" type="ORF">JX265_009327</name>
</gene>
<dbReference type="InterPro" id="IPR052337">
    <property type="entry name" value="SAT4-like"/>
</dbReference>
<feature type="transmembrane region" description="Helical" evidence="6">
    <location>
        <begin position="218"/>
        <end position="239"/>
    </location>
</feature>
<evidence type="ECO:0000256" key="2">
    <source>
        <dbReference type="ARBA" id="ARBA00022692"/>
    </source>
</evidence>
<dbReference type="Pfam" id="PF20684">
    <property type="entry name" value="Fung_rhodopsin"/>
    <property type="match status" value="1"/>
</dbReference>